<keyword evidence="2 8" id="KW-0479">Metal-binding</keyword>
<dbReference type="EC" id="3.5.1.25" evidence="10"/>
<dbReference type="CDD" id="cd00854">
    <property type="entry name" value="NagA"/>
    <property type="match status" value="1"/>
</dbReference>
<comment type="cofactor">
    <cofactor evidence="8">
        <name>a divalent metal cation</name>
        <dbReference type="ChEBI" id="CHEBI:60240"/>
    </cofactor>
    <text evidence="8">Binds 1 divalent metal cation per subunit.</text>
</comment>
<evidence type="ECO:0000256" key="5">
    <source>
        <dbReference type="PIRNR" id="PIRNR038994"/>
    </source>
</evidence>
<dbReference type="Gene3D" id="3.20.20.140">
    <property type="entry name" value="Metal-dependent hydrolases"/>
    <property type="match status" value="1"/>
</dbReference>
<evidence type="ECO:0000256" key="3">
    <source>
        <dbReference type="ARBA" id="ARBA00022801"/>
    </source>
</evidence>
<dbReference type="InterPro" id="IPR032466">
    <property type="entry name" value="Metal_Hydrolase"/>
</dbReference>
<keyword evidence="4 5" id="KW-0119">Carbohydrate metabolism</keyword>
<comment type="similarity">
    <text evidence="1 5">Belongs to the metallo-dependent hydrolases superfamily. NagA family.</text>
</comment>
<feature type="binding site" evidence="7">
    <location>
        <begin position="283"/>
        <end position="285"/>
    </location>
    <ligand>
        <name>substrate</name>
    </ligand>
</feature>
<evidence type="ECO:0000256" key="6">
    <source>
        <dbReference type="PIRSR" id="PIRSR038994-1"/>
    </source>
</evidence>
<dbReference type="InterPro" id="IPR011059">
    <property type="entry name" value="Metal-dep_hydrolase_composite"/>
</dbReference>
<sequence length="354" mass="37661">MLEGNILTPSGFVRGRLHFSERIEAIEEAPVEGPYILPGFLDLHVHGGGGLEVMEGREGVEATLRFHLQHGTTGLLATTVTAPLPQLEGALLGIQEAMAGPLGEALLGVHLEGPFISPNRLGAQPPFPLLPDLETAQRLLSLAPVRVLTLAPELPGALDFLRFLAERRVRVQLGHTAASYAEAEAALEAGASGFTHLYNAMTGLHHREPGVVGLALERGTWAEIIPDGLHVHPAALKLALKSIPGLYFVTDAVAAAGMPDGEYPLGTHRVEKRGEGVWLEGSLAGSTLTMDQALRNLVAWGMPLEEAARRLSTLPARYLGLGDRGEIALGKRADLVVLDGELRVQAVFLGGKRV</sequence>
<accession>A0A7C6E2H0</accession>
<feature type="binding site" evidence="7">
    <location>
        <position position="123"/>
    </location>
    <ligand>
        <name>substrate</name>
    </ligand>
</feature>
<feature type="binding site" evidence="8">
    <location>
        <position position="175"/>
    </location>
    <ligand>
        <name>Zn(2+)</name>
        <dbReference type="ChEBI" id="CHEBI:29105"/>
    </ligand>
</feature>
<evidence type="ECO:0000256" key="1">
    <source>
        <dbReference type="ARBA" id="ARBA00010716"/>
    </source>
</evidence>
<dbReference type="GO" id="GO:0008448">
    <property type="term" value="F:N-acetylglucosamine-6-phosphate deacetylase activity"/>
    <property type="evidence" value="ECO:0007669"/>
    <property type="project" value="UniProtKB-EC"/>
</dbReference>
<dbReference type="EMBL" id="DTFR01000127">
    <property type="protein sequence ID" value="HHS37802.1"/>
    <property type="molecule type" value="Genomic_DNA"/>
</dbReference>
<proteinExistence type="inferred from homology"/>
<dbReference type="InterPro" id="IPR003764">
    <property type="entry name" value="GlcNAc_6-P_deAcase"/>
</dbReference>
<reference evidence="10" key="1">
    <citation type="journal article" date="2020" name="mSystems">
        <title>Genome- and Community-Level Interaction Insights into Carbon Utilization and Element Cycling Functions of Hydrothermarchaeota in Hydrothermal Sediment.</title>
        <authorList>
            <person name="Zhou Z."/>
            <person name="Liu Y."/>
            <person name="Xu W."/>
            <person name="Pan J."/>
            <person name="Luo Z.H."/>
            <person name="Li M."/>
        </authorList>
    </citation>
    <scope>NUCLEOTIDE SEQUENCE [LARGE SCALE GENOMIC DNA]</scope>
    <source>
        <strain evidence="10">SpSt-743</strain>
    </source>
</reference>
<dbReference type="PANTHER" id="PTHR11113:SF14">
    <property type="entry name" value="N-ACETYLGLUCOSAMINE-6-PHOSPHATE DEACETYLASE"/>
    <property type="match status" value="1"/>
</dbReference>
<dbReference type="NCBIfam" id="TIGR00221">
    <property type="entry name" value="nagA"/>
    <property type="match status" value="1"/>
</dbReference>
<feature type="binding site" evidence="7">
    <location>
        <position position="207"/>
    </location>
    <ligand>
        <name>substrate</name>
    </ligand>
</feature>
<comment type="caution">
    <text evidence="10">The sequence shown here is derived from an EMBL/GenBank/DDBJ whole genome shotgun (WGS) entry which is preliminary data.</text>
</comment>
<evidence type="ECO:0000259" key="9">
    <source>
        <dbReference type="Pfam" id="PF01979"/>
    </source>
</evidence>
<gene>
    <name evidence="10" type="primary">nagA</name>
    <name evidence="10" type="ORF">ENV26_02085</name>
</gene>
<dbReference type="PIRSF" id="PIRSF038994">
    <property type="entry name" value="NagA"/>
    <property type="match status" value="1"/>
</dbReference>
<feature type="binding site" evidence="7">
    <location>
        <position position="230"/>
    </location>
    <ligand>
        <name>substrate</name>
    </ligand>
</feature>
<dbReference type="SUPFAM" id="SSF51338">
    <property type="entry name" value="Composite domain of metallo-dependent hydrolases"/>
    <property type="match status" value="1"/>
</dbReference>
<evidence type="ECO:0000256" key="8">
    <source>
        <dbReference type="PIRSR" id="PIRSR038994-3"/>
    </source>
</evidence>
<evidence type="ECO:0000256" key="2">
    <source>
        <dbReference type="ARBA" id="ARBA00022723"/>
    </source>
</evidence>
<dbReference type="SUPFAM" id="SSF51556">
    <property type="entry name" value="Metallo-dependent hydrolases"/>
    <property type="match status" value="1"/>
</dbReference>
<dbReference type="PANTHER" id="PTHR11113">
    <property type="entry name" value="N-ACETYLGLUCOSAMINE-6-PHOSPHATE DEACETYLASE"/>
    <property type="match status" value="1"/>
</dbReference>
<protein>
    <submittedName>
        <fullName evidence="10">N-acetylglucosamine-6-phosphate deacetylase</fullName>
        <ecNumber evidence="10">3.5.1.25</ecNumber>
    </submittedName>
</protein>
<organism evidence="10">
    <name type="scientific">Thermus tengchongensis</name>
    <dbReference type="NCBI Taxonomy" id="1214928"/>
    <lineage>
        <taxon>Bacteria</taxon>
        <taxon>Thermotogati</taxon>
        <taxon>Deinococcota</taxon>
        <taxon>Deinococci</taxon>
        <taxon>Thermales</taxon>
        <taxon>Thermaceae</taxon>
        <taxon>Thermus</taxon>
    </lineage>
</organism>
<dbReference type="AlphaFoldDB" id="A0A7C6E2H0"/>
<evidence type="ECO:0000313" key="10">
    <source>
        <dbReference type="EMBL" id="HHS37802.1"/>
    </source>
</evidence>
<name>A0A7C6E2H0_9DEIN</name>
<feature type="active site" description="Proton donor/acceptor" evidence="6">
    <location>
        <position position="251"/>
    </location>
</feature>
<dbReference type="InterPro" id="IPR006680">
    <property type="entry name" value="Amidohydro-rel"/>
</dbReference>
<keyword evidence="3 5" id="KW-0378">Hydrolase</keyword>
<dbReference type="Gene3D" id="2.30.40.10">
    <property type="entry name" value="Urease, subunit C, domain 1"/>
    <property type="match status" value="1"/>
</dbReference>
<dbReference type="GO" id="GO:0006046">
    <property type="term" value="P:N-acetylglucosamine catabolic process"/>
    <property type="evidence" value="ECO:0007669"/>
    <property type="project" value="TreeGrafter"/>
</dbReference>
<feature type="domain" description="Amidohydrolase-related" evidence="9">
    <location>
        <begin position="35"/>
        <end position="354"/>
    </location>
</feature>
<feature type="binding site" evidence="8">
    <location>
        <position position="112"/>
    </location>
    <ligand>
        <name>Zn(2+)</name>
        <dbReference type="ChEBI" id="CHEBI:29105"/>
    </ligand>
</feature>
<dbReference type="Pfam" id="PF01979">
    <property type="entry name" value="Amidohydro_1"/>
    <property type="match status" value="1"/>
</dbReference>
<evidence type="ECO:0000256" key="7">
    <source>
        <dbReference type="PIRSR" id="PIRSR038994-2"/>
    </source>
</evidence>
<evidence type="ECO:0000256" key="4">
    <source>
        <dbReference type="ARBA" id="ARBA00023277"/>
    </source>
</evidence>
<feature type="binding site" evidence="8">
    <location>
        <position position="196"/>
    </location>
    <ligand>
        <name>Zn(2+)</name>
        <dbReference type="ChEBI" id="CHEBI:29105"/>
    </ligand>
</feature>
<dbReference type="GO" id="GO:0046872">
    <property type="term" value="F:metal ion binding"/>
    <property type="evidence" value="ECO:0007669"/>
    <property type="project" value="UniProtKB-KW"/>
</dbReference>
<feature type="binding site" evidence="7">
    <location>
        <begin position="199"/>
        <end position="200"/>
    </location>
    <ligand>
        <name>substrate</name>
    </ligand>
</feature>